<dbReference type="AlphaFoldDB" id="A0A9R0JBS9"/>
<dbReference type="PANTHER" id="PTHR28535:SF1">
    <property type="entry name" value="PROTEIN ZGRF1"/>
    <property type="match status" value="1"/>
</dbReference>
<evidence type="ECO:0000313" key="3">
    <source>
        <dbReference type="Proteomes" id="UP000813463"/>
    </source>
</evidence>
<dbReference type="RefSeq" id="XP_021864616.2">
    <property type="nucleotide sequence ID" value="XM_022008924.2"/>
</dbReference>
<dbReference type="GO" id="GO:0035861">
    <property type="term" value="C:site of double-strand break"/>
    <property type="evidence" value="ECO:0000318"/>
    <property type="project" value="GO_Central"/>
</dbReference>
<feature type="region of interest" description="Disordered" evidence="1">
    <location>
        <begin position="471"/>
        <end position="497"/>
    </location>
</feature>
<accession>A0A9R0JBS9</accession>
<keyword evidence="3" id="KW-1185">Reference proteome</keyword>
<reference evidence="4" key="2">
    <citation type="submission" date="2025-08" db="UniProtKB">
        <authorList>
            <consortium name="RefSeq"/>
        </authorList>
    </citation>
    <scope>IDENTIFICATION</scope>
    <source>
        <tissue evidence="4">Leaf</tissue>
    </source>
</reference>
<feature type="domain" description="5'-3' DNA helicase ZGRF1-like N-terminal" evidence="2">
    <location>
        <begin position="4"/>
        <end position="76"/>
    </location>
</feature>
<feature type="domain" description="5'-3' DNA helicase ZGRF1-like N-terminal" evidence="2">
    <location>
        <begin position="153"/>
        <end position="232"/>
    </location>
</feature>
<dbReference type="InterPro" id="IPR018838">
    <property type="entry name" value="ZGRF1-like_N"/>
</dbReference>
<evidence type="ECO:0000256" key="1">
    <source>
        <dbReference type="SAM" id="MobiDB-lite"/>
    </source>
</evidence>
<feature type="compositionally biased region" description="Basic and acidic residues" evidence="1">
    <location>
        <begin position="477"/>
        <end position="495"/>
    </location>
</feature>
<dbReference type="InterPro" id="IPR052800">
    <property type="entry name" value="DNA_Repair_Helicase_ZGRF1"/>
</dbReference>
<feature type="compositionally biased region" description="Polar residues" evidence="1">
    <location>
        <begin position="103"/>
        <end position="119"/>
    </location>
</feature>
<feature type="compositionally biased region" description="Basic and acidic residues" evidence="1">
    <location>
        <begin position="87"/>
        <end position="98"/>
    </location>
</feature>
<dbReference type="GeneID" id="110803416"/>
<sequence>MDDVKKWTVTYTKHVKQKRKVYQDGSLHLLSNNKVMLYDESEQLLDSKFLTKDEAVKPGESLTFASFLVDIGDFDNNCNPTSNANPKPRDKTQMPQREKSRHTFSSMKPNTAGRKTSLVSVSPSQKIIREFKKNEELKYGAHSPKSPGTSSFKEWEALYTTQLTQKAKKYHDGFIRMIYCGSQGRQIMLYDSSKNQIAKRFMKKDEVIDTGGSLTFDSHLVDIGDPMGTNGDDADVKIQERNSNATEKSEILTGRLCQKSFSDAKRSKKSTLLDHVGSGNSGVIGKRRDDACSTKRVNSDSGSFGFDKINQKKNFASSSSLRDANQILSILRKPITQDTISAVEEAPMQQCPPTSSEPVQIHADSQAFDSSLQVDQCPVIKAVEKHNNEKAVDGGQSSTFSEGNCSYLERLCTQGIEILRSNEFESPPKSQPIVGSSVDHGRPIVIQSSKRVESIDNRSVVDSETTIHLQPSTTKLPETDPENKEKTASTKDMSKRFGSLMRMKTKKSVKNEKLNIKMECPSFDLGI</sequence>
<dbReference type="GO" id="GO:0005634">
    <property type="term" value="C:nucleus"/>
    <property type="evidence" value="ECO:0000318"/>
    <property type="project" value="GO_Central"/>
</dbReference>
<gene>
    <name evidence="4" type="primary">LOC110803416</name>
</gene>
<evidence type="ECO:0000259" key="2">
    <source>
        <dbReference type="Pfam" id="PF10382"/>
    </source>
</evidence>
<name>A0A9R0JBS9_SPIOL</name>
<organism evidence="3 4">
    <name type="scientific">Spinacia oleracea</name>
    <name type="common">Spinach</name>
    <dbReference type="NCBI Taxonomy" id="3562"/>
    <lineage>
        <taxon>Eukaryota</taxon>
        <taxon>Viridiplantae</taxon>
        <taxon>Streptophyta</taxon>
        <taxon>Embryophyta</taxon>
        <taxon>Tracheophyta</taxon>
        <taxon>Spermatophyta</taxon>
        <taxon>Magnoliopsida</taxon>
        <taxon>eudicotyledons</taxon>
        <taxon>Gunneridae</taxon>
        <taxon>Pentapetalae</taxon>
        <taxon>Caryophyllales</taxon>
        <taxon>Chenopodiaceae</taxon>
        <taxon>Chenopodioideae</taxon>
        <taxon>Anserineae</taxon>
        <taxon>Spinacia</taxon>
    </lineage>
</organism>
<dbReference type="Pfam" id="PF10382">
    <property type="entry name" value="ZGRF1-like_N"/>
    <property type="match status" value="2"/>
</dbReference>
<reference evidence="3" key="1">
    <citation type="journal article" date="2021" name="Nat. Commun.">
        <title>Genomic analyses provide insights into spinach domestication and the genetic basis of agronomic traits.</title>
        <authorList>
            <person name="Cai X."/>
            <person name="Sun X."/>
            <person name="Xu C."/>
            <person name="Sun H."/>
            <person name="Wang X."/>
            <person name="Ge C."/>
            <person name="Zhang Z."/>
            <person name="Wang Q."/>
            <person name="Fei Z."/>
            <person name="Jiao C."/>
            <person name="Wang Q."/>
        </authorList>
    </citation>
    <scope>NUCLEOTIDE SEQUENCE [LARGE SCALE GENOMIC DNA]</scope>
    <source>
        <strain evidence="3">cv. Varoflay</strain>
    </source>
</reference>
<proteinExistence type="predicted"/>
<dbReference type="GO" id="GO:0006302">
    <property type="term" value="P:double-strand break repair"/>
    <property type="evidence" value="ECO:0000318"/>
    <property type="project" value="GO_Central"/>
</dbReference>
<dbReference type="Proteomes" id="UP000813463">
    <property type="component" value="Chromosome 6"/>
</dbReference>
<dbReference type="KEGG" id="soe:110803416"/>
<evidence type="ECO:0000313" key="4">
    <source>
        <dbReference type="RefSeq" id="XP_021864616.2"/>
    </source>
</evidence>
<protein>
    <submittedName>
        <fullName evidence="4">Uncharacterized protein isoform X1</fullName>
    </submittedName>
</protein>
<feature type="region of interest" description="Disordered" evidence="1">
    <location>
        <begin position="78"/>
        <end position="119"/>
    </location>
</feature>
<dbReference type="PANTHER" id="PTHR28535">
    <property type="entry name" value="ZINC FINGER GRF-TYPE CONTAINING 1"/>
    <property type="match status" value="1"/>
</dbReference>